<dbReference type="EMBL" id="REGW02000001">
    <property type="protein sequence ID" value="KAE8301156.1"/>
    <property type="molecule type" value="Genomic_DNA"/>
</dbReference>
<evidence type="ECO:0000256" key="1">
    <source>
        <dbReference type="SAM" id="MobiDB-lite"/>
    </source>
</evidence>
<gene>
    <name evidence="4" type="ORF">D5F01_LYC01318</name>
    <name evidence="3" type="ORF">D5F01_LYC09932</name>
    <name evidence="2" type="ORF">D5F01_LYC16839</name>
</gene>
<organism evidence="2 5">
    <name type="scientific">Larimichthys crocea</name>
    <name type="common">Large yellow croaker</name>
    <name type="synonym">Pseudosciaena crocea</name>
    <dbReference type="NCBI Taxonomy" id="215358"/>
    <lineage>
        <taxon>Eukaryota</taxon>
        <taxon>Metazoa</taxon>
        <taxon>Chordata</taxon>
        <taxon>Craniata</taxon>
        <taxon>Vertebrata</taxon>
        <taxon>Euteleostomi</taxon>
        <taxon>Actinopterygii</taxon>
        <taxon>Neopterygii</taxon>
        <taxon>Teleostei</taxon>
        <taxon>Neoteleostei</taxon>
        <taxon>Acanthomorphata</taxon>
        <taxon>Eupercaria</taxon>
        <taxon>Sciaenidae</taxon>
        <taxon>Larimichthys</taxon>
    </lineage>
</organism>
<feature type="compositionally biased region" description="Basic and acidic residues" evidence="1">
    <location>
        <begin position="351"/>
        <end position="365"/>
    </location>
</feature>
<evidence type="ECO:0008006" key="6">
    <source>
        <dbReference type="Google" id="ProtNLM"/>
    </source>
</evidence>
<evidence type="ECO:0000313" key="5">
    <source>
        <dbReference type="Proteomes" id="UP000424527"/>
    </source>
</evidence>
<sequence length="365" mass="41947">MEGGKNKKGKGKQPERVEKDDIFESEVEAMDEEQVDRNGGQCAELTAVDMEANIAIIRADLKSMVSEVKSELGIFRDSIRDDLKRELTDIREEIQHKLGEVASDLKATTERLCEAESRIADMEECSVDFKEALSQSLQAQERLQLKLTDLEARSRRNNVRIYGITEGAEENNIQQFIAKMIKEELQPLASVELGIQRCHRALGPKPPREAQPRSVVVYFQEFKTKELVLHSAWKKREIYYGERRIYFDHDYPAETLVKRKAYARIRRLLREKGIRFQTPPPAKLRVFFDSGPVTYESAAAAEEDLKKRGFSLERESTAASGFMEKTRKNTWQRAAKTASTMASTQASTQSHQERIKERLRSFQRP</sequence>
<comment type="caution">
    <text evidence="2">The sequence shown here is derived from an EMBL/GenBank/DDBJ whole genome shotgun (WGS) entry which is preliminary data.</text>
</comment>
<proteinExistence type="predicted"/>
<accession>A0A6G0I2F0</accession>
<dbReference type="AlphaFoldDB" id="A0A6G0I2F0"/>
<dbReference type="EMBL" id="REGW02000009">
    <property type="protein sequence ID" value="KAE8292561.1"/>
    <property type="molecule type" value="Genomic_DNA"/>
</dbReference>
<evidence type="ECO:0000313" key="3">
    <source>
        <dbReference type="EMBL" id="KAE8292561.1"/>
    </source>
</evidence>
<feature type="compositionally biased region" description="Basic residues" evidence="1">
    <location>
        <begin position="1"/>
        <end position="11"/>
    </location>
</feature>
<dbReference type="Proteomes" id="UP000424527">
    <property type="component" value="Unassembled WGS sequence"/>
</dbReference>
<dbReference type="InterPro" id="IPR004244">
    <property type="entry name" value="Transposase_22"/>
</dbReference>
<dbReference type="PANTHER" id="PTHR11505">
    <property type="entry name" value="L1 TRANSPOSABLE ELEMENT-RELATED"/>
    <property type="match status" value="1"/>
</dbReference>
<evidence type="ECO:0000313" key="2">
    <source>
        <dbReference type="EMBL" id="KAE8285386.1"/>
    </source>
</evidence>
<feature type="region of interest" description="Disordered" evidence="1">
    <location>
        <begin position="319"/>
        <end position="365"/>
    </location>
</feature>
<name>A0A6G0I2F0_LARCR</name>
<protein>
    <recommendedName>
        <fullName evidence="6">LINE-1 type transposase domain-containing protein 1</fullName>
    </recommendedName>
</protein>
<feature type="region of interest" description="Disordered" evidence="1">
    <location>
        <begin position="1"/>
        <end position="22"/>
    </location>
</feature>
<dbReference type="EMBL" id="REGW02000016">
    <property type="protein sequence ID" value="KAE8285386.1"/>
    <property type="molecule type" value="Genomic_DNA"/>
</dbReference>
<evidence type="ECO:0000313" key="4">
    <source>
        <dbReference type="EMBL" id="KAE8301156.1"/>
    </source>
</evidence>
<feature type="compositionally biased region" description="Basic and acidic residues" evidence="1">
    <location>
        <begin position="12"/>
        <end position="22"/>
    </location>
</feature>
<feature type="compositionally biased region" description="Low complexity" evidence="1">
    <location>
        <begin position="334"/>
        <end position="350"/>
    </location>
</feature>
<reference evidence="2 5" key="1">
    <citation type="submission" date="2019-07" db="EMBL/GenBank/DDBJ databases">
        <title>Chromosome genome assembly for large yellow croaker.</title>
        <authorList>
            <person name="Xiao S."/>
        </authorList>
    </citation>
    <scope>NUCLEOTIDE SEQUENCE [LARGE SCALE GENOMIC DNA]</scope>
    <source>
        <strain evidence="2">JMULYC20181020</strain>
        <tissue evidence="2">Muscle</tissue>
    </source>
</reference>
<dbReference type="Gene3D" id="3.30.70.1820">
    <property type="entry name" value="L1 transposable element, RRM domain"/>
    <property type="match status" value="1"/>
</dbReference>
<keyword evidence="5" id="KW-1185">Reference proteome</keyword>